<evidence type="ECO:0000313" key="1">
    <source>
        <dbReference type="EMBL" id="OWK38613.1"/>
    </source>
</evidence>
<evidence type="ECO:0000313" key="2">
    <source>
        <dbReference type="Proteomes" id="UP000214646"/>
    </source>
</evidence>
<sequence>MAFSYGSTCEVGILGGDPVMLYGTRNRREVRKLRRGGLYHAAVVTGY</sequence>
<accession>A0A225DCA1</accession>
<dbReference type="Proteomes" id="UP000214646">
    <property type="component" value="Unassembled WGS sequence"/>
</dbReference>
<organism evidence="1 2">
    <name type="scientific">Fimbriiglobus ruber</name>
    <dbReference type="NCBI Taxonomy" id="1908690"/>
    <lineage>
        <taxon>Bacteria</taxon>
        <taxon>Pseudomonadati</taxon>
        <taxon>Planctomycetota</taxon>
        <taxon>Planctomycetia</taxon>
        <taxon>Gemmatales</taxon>
        <taxon>Gemmataceae</taxon>
        <taxon>Fimbriiglobus</taxon>
    </lineage>
</organism>
<dbReference type="AlphaFoldDB" id="A0A225DCA1"/>
<keyword evidence="2" id="KW-1185">Reference proteome</keyword>
<dbReference type="EMBL" id="NIDE01000014">
    <property type="protein sequence ID" value="OWK38613.1"/>
    <property type="molecule type" value="Genomic_DNA"/>
</dbReference>
<comment type="caution">
    <text evidence="1">The sequence shown here is derived from an EMBL/GenBank/DDBJ whole genome shotgun (WGS) entry which is preliminary data.</text>
</comment>
<proteinExistence type="predicted"/>
<protein>
    <submittedName>
        <fullName evidence="1">Uncharacterized protein</fullName>
    </submittedName>
</protein>
<reference evidence="2" key="1">
    <citation type="submission" date="2017-06" db="EMBL/GenBank/DDBJ databases">
        <title>Genome analysis of Fimbriiglobus ruber SP5, the first member of the order Planctomycetales with confirmed chitinolytic capability.</title>
        <authorList>
            <person name="Ravin N.V."/>
            <person name="Rakitin A.L."/>
            <person name="Ivanova A.A."/>
            <person name="Beletsky A.V."/>
            <person name="Kulichevskaya I.S."/>
            <person name="Mardanov A.V."/>
            <person name="Dedysh S.N."/>
        </authorList>
    </citation>
    <scope>NUCLEOTIDE SEQUENCE [LARGE SCALE GENOMIC DNA]</scope>
    <source>
        <strain evidence="2">SP5</strain>
    </source>
</reference>
<gene>
    <name evidence="1" type="ORF">FRUB_07733</name>
</gene>
<name>A0A225DCA1_9BACT</name>